<proteinExistence type="predicted"/>
<reference evidence="3 4" key="1">
    <citation type="journal article" date="2019" name="Int. J. Syst. Evol. Microbiol.">
        <title>The Global Catalogue of Microorganisms (GCM) 10K type strain sequencing project: providing services to taxonomists for standard genome sequencing and annotation.</title>
        <authorList>
            <consortium name="The Broad Institute Genomics Platform"/>
            <consortium name="The Broad Institute Genome Sequencing Center for Infectious Disease"/>
            <person name="Wu L."/>
            <person name="Ma J."/>
        </authorList>
    </citation>
    <scope>NUCLEOTIDE SEQUENCE [LARGE SCALE GENOMIC DNA]</scope>
    <source>
        <strain evidence="3 4">JCM 16014</strain>
    </source>
</reference>
<dbReference type="SMART" id="SM00357">
    <property type="entry name" value="CSP"/>
    <property type="match status" value="1"/>
</dbReference>
<dbReference type="InterPro" id="IPR012340">
    <property type="entry name" value="NA-bd_OB-fold"/>
</dbReference>
<gene>
    <name evidence="3" type="ORF">GCM10009839_05520</name>
</gene>
<accession>A0ABN2TMA2</accession>
<dbReference type="PROSITE" id="PS51857">
    <property type="entry name" value="CSD_2"/>
    <property type="match status" value="1"/>
</dbReference>
<dbReference type="Pfam" id="PF00313">
    <property type="entry name" value="CSD"/>
    <property type="match status" value="1"/>
</dbReference>
<evidence type="ECO:0000259" key="2">
    <source>
        <dbReference type="PROSITE" id="PS51857"/>
    </source>
</evidence>
<organism evidence="3 4">
    <name type="scientific">Catenulispora yoronensis</name>
    <dbReference type="NCBI Taxonomy" id="450799"/>
    <lineage>
        <taxon>Bacteria</taxon>
        <taxon>Bacillati</taxon>
        <taxon>Actinomycetota</taxon>
        <taxon>Actinomycetes</taxon>
        <taxon>Catenulisporales</taxon>
        <taxon>Catenulisporaceae</taxon>
        <taxon>Catenulispora</taxon>
    </lineage>
</organism>
<dbReference type="SUPFAM" id="SSF50249">
    <property type="entry name" value="Nucleic acid-binding proteins"/>
    <property type="match status" value="1"/>
</dbReference>
<dbReference type="InterPro" id="IPR019844">
    <property type="entry name" value="CSD_CS"/>
</dbReference>
<dbReference type="CDD" id="cd04458">
    <property type="entry name" value="CSP_CDS"/>
    <property type="match status" value="1"/>
</dbReference>
<dbReference type="PRINTS" id="PR00050">
    <property type="entry name" value="COLDSHOCK"/>
</dbReference>
<dbReference type="EMBL" id="BAAAQN010000002">
    <property type="protein sequence ID" value="GAA2013641.1"/>
    <property type="molecule type" value="Genomic_DNA"/>
</dbReference>
<dbReference type="InterPro" id="IPR002059">
    <property type="entry name" value="CSP_DNA-bd"/>
</dbReference>
<feature type="domain" description="CSD" evidence="2">
    <location>
        <begin position="1"/>
        <end position="64"/>
    </location>
</feature>
<name>A0ABN2TMA2_9ACTN</name>
<comment type="caution">
    <text evidence="3">The sequence shown here is derived from an EMBL/GenBank/DDBJ whole genome shotgun (WGS) entry which is preliminary data.</text>
</comment>
<dbReference type="Gene3D" id="2.40.50.140">
    <property type="entry name" value="Nucleic acid-binding proteins"/>
    <property type="match status" value="1"/>
</dbReference>
<dbReference type="Proteomes" id="UP001500751">
    <property type="component" value="Unassembled WGS sequence"/>
</dbReference>
<dbReference type="InterPro" id="IPR011129">
    <property type="entry name" value="CSD"/>
</dbReference>
<dbReference type="RefSeq" id="WP_344663855.1">
    <property type="nucleotide sequence ID" value="NZ_BAAAQN010000002.1"/>
</dbReference>
<comment type="subcellular location">
    <subcellularLocation>
        <location evidence="1">Cytoplasm</location>
    </subcellularLocation>
</comment>
<evidence type="ECO:0000313" key="4">
    <source>
        <dbReference type="Proteomes" id="UP001500751"/>
    </source>
</evidence>
<dbReference type="PANTHER" id="PTHR11544">
    <property type="entry name" value="COLD SHOCK DOMAIN CONTAINING PROTEINS"/>
    <property type="match status" value="1"/>
</dbReference>
<keyword evidence="4" id="KW-1185">Reference proteome</keyword>
<sequence length="131" mass="14310">MPTGKIKWYDTEKGFGFITRDDGPDVFMHSSALPAGMTDIKAGQRVEFGVAAGKRGDTAIGVHLLETRPSVETAIAARDRKPAEEMVVIVEDVMKLLDGMSETFRRGKYPDRATSRKLAGVLRAVADQLES</sequence>
<evidence type="ECO:0000256" key="1">
    <source>
        <dbReference type="RuleBase" id="RU000408"/>
    </source>
</evidence>
<evidence type="ECO:0000313" key="3">
    <source>
        <dbReference type="EMBL" id="GAA2013641.1"/>
    </source>
</evidence>
<dbReference type="PROSITE" id="PS00352">
    <property type="entry name" value="CSD_1"/>
    <property type="match status" value="1"/>
</dbReference>
<dbReference type="InterPro" id="IPR050181">
    <property type="entry name" value="Cold_shock_domain"/>
</dbReference>
<protein>
    <submittedName>
        <fullName evidence="3">Cold-shock protein</fullName>
    </submittedName>
</protein>